<organism evidence="5 6">
    <name type="scientific">Phyllotreta striolata</name>
    <name type="common">Striped flea beetle</name>
    <name type="synonym">Crioceris striolata</name>
    <dbReference type="NCBI Taxonomy" id="444603"/>
    <lineage>
        <taxon>Eukaryota</taxon>
        <taxon>Metazoa</taxon>
        <taxon>Ecdysozoa</taxon>
        <taxon>Arthropoda</taxon>
        <taxon>Hexapoda</taxon>
        <taxon>Insecta</taxon>
        <taxon>Pterygota</taxon>
        <taxon>Neoptera</taxon>
        <taxon>Endopterygota</taxon>
        <taxon>Coleoptera</taxon>
        <taxon>Polyphaga</taxon>
        <taxon>Cucujiformia</taxon>
        <taxon>Chrysomeloidea</taxon>
        <taxon>Chrysomelidae</taxon>
        <taxon>Galerucinae</taxon>
        <taxon>Alticini</taxon>
        <taxon>Phyllotreta</taxon>
    </lineage>
</organism>
<evidence type="ECO:0000256" key="2">
    <source>
        <dbReference type="ARBA" id="ARBA00023108"/>
    </source>
</evidence>
<dbReference type="GO" id="GO:0005615">
    <property type="term" value="C:extracellular space"/>
    <property type="evidence" value="ECO:0007669"/>
    <property type="project" value="TreeGrafter"/>
</dbReference>
<sequence>MKILAVFLVLFGCAFARKLPSFIEVCKPKEVDVSECITRNVENLRSKLALKEGIPQMGIPSINPLIIPIADLKIGDLHATLKNIKVWHVPEFVLENLKVDLGDSIRVELKVVFHKIFAEADYDIKGKILILNLDGSGPGQINVTELAATVVATGKKVIKNGKSFLSLDDFKIDPTIGRLDLKFENLFPNNQELSDNANKVLNDNQEVIVEEFAPLVIDIIKELISSIFKNIFRRYSYDVLFPSA</sequence>
<feature type="chain" id="PRO_5040463866" evidence="4">
    <location>
        <begin position="17"/>
        <end position="244"/>
    </location>
</feature>
<dbReference type="Proteomes" id="UP001153712">
    <property type="component" value="Chromosome 6"/>
</dbReference>
<reference evidence="5" key="1">
    <citation type="submission" date="2022-01" db="EMBL/GenBank/DDBJ databases">
        <authorList>
            <person name="King R."/>
        </authorList>
    </citation>
    <scope>NUCLEOTIDE SEQUENCE</scope>
</reference>
<dbReference type="InterPro" id="IPR038606">
    <property type="entry name" value="To_sf"/>
</dbReference>
<dbReference type="OrthoDB" id="7419171at2759"/>
<evidence type="ECO:0000256" key="1">
    <source>
        <dbReference type="ARBA" id="ARBA00022729"/>
    </source>
</evidence>
<protein>
    <submittedName>
        <fullName evidence="5">Uncharacterized protein</fullName>
    </submittedName>
</protein>
<comment type="similarity">
    <text evidence="3">Belongs to the TO family.</text>
</comment>
<dbReference type="EMBL" id="OU900099">
    <property type="protein sequence ID" value="CAG9862908.1"/>
    <property type="molecule type" value="Genomic_DNA"/>
</dbReference>
<dbReference type="InterPro" id="IPR010562">
    <property type="entry name" value="Haemolymph_juvenile_hormone-bd"/>
</dbReference>
<dbReference type="AlphaFoldDB" id="A0A9N9TVZ1"/>
<keyword evidence="1 4" id="KW-0732">Signal</keyword>
<feature type="signal peptide" evidence="4">
    <location>
        <begin position="1"/>
        <end position="16"/>
    </location>
</feature>
<dbReference type="PANTHER" id="PTHR11008:SF14">
    <property type="entry name" value="CIRCADIAN CLOCK-CONTROLLED PROTEIN-LIKE PROTEIN"/>
    <property type="match status" value="1"/>
</dbReference>
<dbReference type="GO" id="GO:0007623">
    <property type="term" value="P:circadian rhythm"/>
    <property type="evidence" value="ECO:0007669"/>
    <property type="project" value="UniProtKB-ARBA"/>
</dbReference>
<evidence type="ECO:0000256" key="3">
    <source>
        <dbReference type="ARBA" id="ARBA00060902"/>
    </source>
</evidence>
<proteinExistence type="inferred from homology"/>
<name>A0A9N9TVZ1_PHYSR</name>
<dbReference type="PANTHER" id="PTHR11008">
    <property type="entry name" value="PROTEIN TAKEOUT-LIKE PROTEIN"/>
    <property type="match status" value="1"/>
</dbReference>
<accession>A0A9N9TVZ1</accession>
<dbReference type="Pfam" id="PF06585">
    <property type="entry name" value="JHBP"/>
    <property type="match status" value="1"/>
</dbReference>
<evidence type="ECO:0000313" key="6">
    <source>
        <dbReference type="Proteomes" id="UP001153712"/>
    </source>
</evidence>
<dbReference type="SMART" id="SM00700">
    <property type="entry name" value="JHBP"/>
    <property type="match status" value="1"/>
</dbReference>
<keyword evidence="6" id="KW-1185">Reference proteome</keyword>
<evidence type="ECO:0000256" key="4">
    <source>
        <dbReference type="SAM" id="SignalP"/>
    </source>
</evidence>
<evidence type="ECO:0000313" key="5">
    <source>
        <dbReference type="EMBL" id="CAG9862908.1"/>
    </source>
</evidence>
<keyword evidence="2" id="KW-0090">Biological rhythms</keyword>
<gene>
    <name evidence="5" type="ORF">PHYEVI_LOCUS9212</name>
</gene>
<dbReference type="FunFam" id="3.15.10.30:FF:000001">
    <property type="entry name" value="Takeout-like protein 1"/>
    <property type="match status" value="1"/>
</dbReference>
<dbReference type="Gene3D" id="3.15.10.30">
    <property type="entry name" value="Haemolymph juvenile hormone binding protein"/>
    <property type="match status" value="1"/>
</dbReference>